<accession>A0AAN8ESW0</accession>
<organism evidence="2 3">
    <name type="scientific">Trichostrongylus colubriformis</name>
    <name type="common">Black scour worm</name>
    <dbReference type="NCBI Taxonomy" id="6319"/>
    <lineage>
        <taxon>Eukaryota</taxon>
        <taxon>Metazoa</taxon>
        <taxon>Ecdysozoa</taxon>
        <taxon>Nematoda</taxon>
        <taxon>Chromadorea</taxon>
        <taxon>Rhabditida</taxon>
        <taxon>Rhabditina</taxon>
        <taxon>Rhabditomorpha</taxon>
        <taxon>Strongyloidea</taxon>
        <taxon>Trichostrongylidae</taxon>
        <taxon>Trichostrongylus</taxon>
    </lineage>
</organism>
<feature type="compositionally biased region" description="Polar residues" evidence="1">
    <location>
        <begin position="93"/>
        <end position="104"/>
    </location>
</feature>
<feature type="compositionally biased region" description="Polar residues" evidence="1">
    <location>
        <begin position="1"/>
        <end position="26"/>
    </location>
</feature>
<protein>
    <submittedName>
        <fullName evidence="2">Uncharacterized protein</fullName>
    </submittedName>
</protein>
<keyword evidence="3" id="KW-1185">Reference proteome</keyword>
<evidence type="ECO:0000313" key="2">
    <source>
        <dbReference type="EMBL" id="KAK5966195.1"/>
    </source>
</evidence>
<feature type="compositionally biased region" description="Low complexity" evidence="1">
    <location>
        <begin position="105"/>
        <end position="114"/>
    </location>
</feature>
<name>A0AAN8ESW0_TRICO</name>
<evidence type="ECO:0000256" key="1">
    <source>
        <dbReference type="SAM" id="MobiDB-lite"/>
    </source>
</evidence>
<gene>
    <name evidence="2" type="ORF">GCK32_011544</name>
</gene>
<reference evidence="2 3" key="1">
    <citation type="submission" date="2019-10" db="EMBL/GenBank/DDBJ databases">
        <title>Assembly and Annotation for the nematode Trichostrongylus colubriformis.</title>
        <authorList>
            <person name="Martin J."/>
        </authorList>
    </citation>
    <scope>NUCLEOTIDE SEQUENCE [LARGE SCALE GENOMIC DNA]</scope>
    <source>
        <strain evidence="2">G859</strain>
        <tissue evidence="2">Whole worm</tissue>
    </source>
</reference>
<sequence>MGDNAGFSNTSSNAAQTTLRKSTSAVGWSGIMGEPSKMNVKHYGFHETAQGAVTKSGPVRSALQLAMMNSAHNDGGLTMSCSNRRHDATDVSMTSKDGNVSRNFSSTTSSTSTSVPRDVHDNNMHQGHGVFGGVFHRGFFSKPVVRSEEENYRYLMALDR</sequence>
<evidence type="ECO:0000313" key="3">
    <source>
        <dbReference type="Proteomes" id="UP001331761"/>
    </source>
</evidence>
<dbReference type="EMBL" id="WIXE01023754">
    <property type="protein sequence ID" value="KAK5966195.1"/>
    <property type="molecule type" value="Genomic_DNA"/>
</dbReference>
<proteinExistence type="predicted"/>
<dbReference type="Proteomes" id="UP001331761">
    <property type="component" value="Unassembled WGS sequence"/>
</dbReference>
<feature type="region of interest" description="Disordered" evidence="1">
    <location>
        <begin position="93"/>
        <end position="117"/>
    </location>
</feature>
<dbReference type="AlphaFoldDB" id="A0AAN8ESW0"/>
<feature type="region of interest" description="Disordered" evidence="1">
    <location>
        <begin position="1"/>
        <end position="30"/>
    </location>
</feature>
<comment type="caution">
    <text evidence="2">The sequence shown here is derived from an EMBL/GenBank/DDBJ whole genome shotgun (WGS) entry which is preliminary data.</text>
</comment>